<dbReference type="PANTHER" id="PTHR13620">
    <property type="entry name" value="3-5 EXONUCLEASE"/>
    <property type="match status" value="1"/>
</dbReference>
<dbReference type="InterPro" id="IPR002562">
    <property type="entry name" value="3'-5'_exonuclease_dom"/>
</dbReference>
<keyword evidence="2" id="KW-0378">Hydrolase</keyword>
<keyword evidence="1" id="KW-0540">Nuclease</keyword>
<gene>
    <name evidence="4" type="ORF">Dsin_012030</name>
</gene>
<keyword evidence="5" id="KW-1185">Reference proteome</keyword>
<evidence type="ECO:0000256" key="1">
    <source>
        <dbReference type="ARBA" id="ARBA00022722"/>
    </source>
</evidence>
<sequence length="138" mass="15664">MEDEFLASCLVVYSPLLKCPGFAPALEDFLSDADYTFVGVGVENDAETLDENYDLSVENTVDLRHLAAEKFSMEELRNKGLKGLAWEVLDLDVEKPRDVTCSRWDNRWLSEDQVQYACVDSFLSFEIGRTLNAGAYRH</sequence>
<protein>
    <recommendedName>
        <fullName evidence="3">3'-5' exonuclease domain-containing protein</fullName>
    </recommendedName>
</protein>
<dbReference type="GO" id="GO:0005737">
    <property type="term" value="C:cytoplasm"/>
    <property type="evidence" value="ECO:0007669"/>
    <property type="project" value="TreeGrafter"/>
</dbReference>
<dbReference type="AlphaFoldDB" id="A0AAE0AHX2"/>
<dbReference type="CDD" id="cd06141">
    <property type="entry name" value="WRN_exo"/>
    <property type="match status" value="1"/>
</dbReference>
<organism evidence="4 5">
    <name type="scientific">Dipteronia sinensis</name>
    <dbReference type="NCBI Taxonomy" id="43782"/>
    <lineage>
        <taxon>Eukaryota</taxon>
        <taxon>Viridiplantae</taxon>
        <taxon>Streptophyta</taxon>
        <taxon>Embryophyta</taxon>
        <taxon>Tracheophyta</taxon>
        <taxon>Spermatophyta</taxon>
        <taxon>Magnoliopsida</taxon>
        <taxon>eudicotyledons</taxon>
        <taxon>Gunneridae</taxon>
        <taxon>Pentapetalae</taxon>
        <taxon>rosids</taxon>
        <taxon>malvids</taxon>
        <taxon>Sapindales</taxon>
        <taxon>Sapindaceae</taxon>
        <taxon>Hippocastanoideae</taxon>
        <taxon>Acereae</taxon>
        <taxon>Dipteronia</taxon>
    </lineage>
</organism>
<dbReference type="InterPro" id="IPR051132">
    <property type="entry name" value="3-5_Exonuclease_domain"/>
</dbReference>
<dbReference type="Pfam" id="PF01612">
    <property type="entry name" value="DNA_pol_A_exo1"/>
    <property type="match status" value="1"/>
</dbReference>
<comment type="caution">
    <text evidence="4">The sequence shown here is derived from an EMBL/GenBank/DDBJ whole genome shotgun (WGS) entry which is preliminary data.</text>
</comment>
<dbReference type="InterPro" id="IPR036397">
    <property type="entry name" value="RNaseH_sf"/>
</dbReference>
<feature type="domain" description="3'-5' exonuclease" evidence="3">
    <location>
        <begin position="23"/>
        <end position="129"/>
    </location>
</feature>
<dbReference type="GO" id="GO:0005634">
    <property type="term" value="C:nucleus"/>
    <property type="evidence" value="ECO:0007669"/>
    <property type="project" value="TreeGrafter"/>
</dbReference>
<evidence type="ECO:0000259" key="3">
    <source>
        <dbReference type="Pfam" id="PF01612"/>
    </source>
</evidence>
<dbReference type="SUPFAM" id="SSF53098">
    <property type="entry name" value="Ribonuclease H-like"/>
    <property type="match status" value="1"/>
</dbReference>
<accession>A0AAE0AHX2</accession>
<evidence type="ECO:0000256" key="2">
    <source>
        <dbReference type="ARBA" id="ARBA00022801"/>
    </source>
</evidence>
<evidence type="ECO:0000313" key="5">
    <source>
        <dbReference type="Proteomes" id="UP001281410"/>
    </source>
</evidence>
<dbReference type="Proteomes" id="UP001281410">
    <property type="component" value="Unassembled WGS sequence"/>
</dbReference>
<dbReference type="GO" id="GO:0003676">
    <property type="term" value="F:nucleic acid binding"/>
    <property type="evidence" value="ECO:0007669"/>
    <property type="project" value="InterPro"/>
</dbReference>
<dbReference type="Gene3D" id="3.30.420.10">
    <property type="entry name" value="Ribonuclease H-like superfamily/Ribonuclease H"/>
    <property type="match status" value="1"/>
</dbReference>
<evidence type="ECO:0000313" key="4">
    <source>
        <dbReference type="EMBL" id="KAK3218060.1"/>
    </source>
</evidence>
<dbReference type="InterPro" id="IPR012337">
    <property type="entry name" value="RNaseH-like_sf"/>
</dbReference>
<dbReference type="GO" id="GO:0006139">
    <property type="term" value="P:nucleobase-containing compound metabolic process"/>
    <property type="evidence" value="ECO:0007669"/>
    <property type="project" value="InterPro"/>
</dbReference>
<dbReference type="GO" id="GO:0008408">
    <property type="term" value="F:3'-5' exonuclease activity"/>
    <property type="evidence" value="ECO:0007669"/>
    <property type="project" value="InterPro"/>
</dbReference>
<name>A0AAE0AHX2_9ROSI</name>
<reference evidence="4" key="1">
    <citation type="journal article" date="2023" name="Plant J.">
        <title>Genome sequences and population genomics provide insights into the demographic history, inbreeding, and mutation load of two 'living fossil' tree species of Dipteronia.</title>
        <authorList>
            <person name="Feng Y."/>
            <person name="Comes H.P."/>
            <person name="Chen J."/>
            <person name="Zhu S."/>
            <person name="Lu R."/>
            <person name="Zhang X."/>
            <person name="Li P."/>
            <person name="Qiu J."/>
            <person name="Olsen K.M."/>
            <person name="Qiu Y."/>
        </authorList>
    </citation>
    <scope>NUCLEOTIDE SEQUENCE</scope>
    <source>
        <strain evidence="4">NBL</strain>
    </source>
</reference>
<dbReference type="EMBL" id="JANJYJ010000004">
    <property type="protein sequence ID" value="KAK3218060.1"/>
    <property type="molecule type" value="Genomic_DNA"/>
</dbReference>
<dbReference type="PANTHER" id="PTHR13620:SF105">
    <property type="entry name" value="OS01G0737700 PROTEIN"/>
    <property type="match status" value="1"/>
</dbReference>
<proteinExistence type="predicted"/>